<dbReference type="SUPFAM" id="SSF50341">
    <property type="entry name" value="CheW-like"/>
    <property type="match status" value="1"/>
</dbReference>
<dbReference type="SMART" id="SM00260">
    <property type="entry name" value="CheW"/>
    <property type="match status" value="1"/>
</dbReference>
<dbReference type="GO" id="GO:0006935">
    <property type="term" value="P:chemotaxis"/>
    <property type="evidence" value="ECO:0007669"/>
    <property type="project" value="InterPro"/>
</dbReference>
<dbReference type="STRING" id="316058.RPB_3919"/>
<dbReference type="AlphaFoldDB" id="Q2IT48"/>
<evidence type="ECO:0000313" key="2">
    <source>
        <dbReference type="EMBL" id="ABD08612.1"/>
    </source>
</evidence>
<keyword evidence="3" id="KW-1185">Reference proteome</keyword>
<reference evidence="2 3" key="1">
    <citation type="submission" date="2006-01" db="EMBL/GenBank/DDBJ databases">
        <title>Complete sequence of Rhodopseudomonas palustris HaA2.</title>
        <authorList>
            <consortium name="US DOE Joint Genome Institute"/>
            <person name="Copeland A."/>
            <person name="Lucas S."/>
            <person name="Lapidus A."/>
            <person name="Barry K."/>
            <person name="Detter J.C."/>
            <person name="Glavina T."/>
            <person name="Hammon N."/>
            <person name="Israni S."/>
            <person name="Pitluck S."/>
            <person name="Chain P."/>
            <person name="Malfatti S."/>
            <person name="Shin M."/>
            <person name="Vergez L."/>
            <person name="Schmutz J."/>
            <person name="Larimer F."/>
            <person name="Land M."/>
            <person name="Hauser L."/>
            <person name="Pelletier D.A."/>
            <person name="Kyrpides N."/>
            <person name="Anderson I."/>
            <person name="Oda Y."/>
            <person name="Harwood C.S."/>
            <person name="Richardson P."/>
        </authorList>
    </citation>
    <scope>NUCLEOTIDE SEQUENCE [LARGE SCALE GENOMIC DNA]</scope>
    <source>
        <strain evidence="2 3">HaA2</strain>
    </source>
</reference>
<dbReference type="KEGG" id="rpb:RPB_3919"/>
<sequence length="167" mass="18277">MMTDIQERQHTMNRQVDAISGNTTQFATAMIGGQLFGLPISRVQDVFMPERLTRVPLAPDDVAGVLNLRGRIVTAIDMRTRLGLPRIDDGKPPMAMGVDLRGESYGLLIDTIGEVLTLPDEGREVNPVNLDPRMASFANGVHRLDGQLMVVLDVDKVLEIANARMAA</sequence>
<dbReference type="PROSITE" id="PS50851">
    <property type="entry name" value="CHEW"/>
    <property type="match status" value="1"/>
</dbReference>
<organism evidence="2 3">
    <name type="scientific">Rhodopseudomonas palustris (strain HaA2)</name>
    <dbReference type="NCBI Taxonomy" id="316058"/>
    <lineage>
        <taxon>Bacteria</taxon>
        <taxon>Pseudomonadati</taxon>
        <taxon>Pseudomonadota</taxon>
        <taxon>Alphaproteobacteria</taxon>
        <taxon>Hyphomicrobiales</taxon>
        <taxon>Nitrobacteraceae</taxon>
        <taxon>Rhodopseudomonas</taxon>
    </lineage>
</organism>
<protein>
    <submittedName>
        <fullName evidence="2">CheW protein</fullName>
    </submittedName>
</protein>
<dbReference type="GO" id="GO:0005829">
    <property type="term" value="C:cytosol"/>
    <property type="evidence" value="ECO:0007669"/>
    <property type="project" value="TreeGrafter"/>
</dbReference>
<dbReference type="HOGENOM" id="CLU_048995_3_3_5"/>
<dbReference type="PANTHER" id="PTHR22617">
    <property type="entry name" value="CHEMOTAXIS SENSOR HISTIDINE KINASE-RELATED"/>
    <property type="match status" value="1"/>
</dbReference>
<dbReference type="eggNOG" id="COG0835">
    <property type="taxonomic scope" value="Bacteria"/>
</dbReference>
<dbReference type="Gene3D" id="2.40.50.180">
    <property type="entry name" value="CheA-289, Domain 4"/>
    <property type="match status" value="1"/>
</dbReference>
<dbReference type="InterPro" id="IPR039315">
    <property type="entry name" value="CheW"/>
</dbReference>
<dbReference type="InterPro" id="IPR036061">
    <property type="entry name" value="CheW-like_dom_sf"/>
</dbReference>
<dbReference type="Gene3D" id="2.30.30.40">
    <property type="entry name" value="SH3 Domains"/>
    <property type="match status" value="1"/>
</dbReference>
<proteinExistence type="predicted"/>
<dbReference type="PANTHER" id="PTHR22617:SF23">
    <property type="entry name" value="CHEMOTAXIS PROTEIN CHEW"/>
    <property type="match status" value="1"/>
</dbReference>
<dbReference type="GO" id="GO:0007165">
    <property type="term" value="P:signal transduction"/>
    <property type="evidence" value="ECO:0007669"/>
    <property type="project" value="InterPro"/>
</dbReference>
<gene>
    <name evidence="2" type="ordered locus">RPB_3919</name>
</gene>
<dbReference type="InterPro" id="IPR002545">
    <property type="entry name" value="CheW-lke_dom"/>
</dbReference>
<evidence type="ECO:0000313" key="3">
    <source>
        <dbReference type="Proteomes" id="UP000008809"/>
    </source>
</evidence>
<accession>Q2IT48</accession>
<name>Q2IT48_RHOP2</name>
<dbReference type="Proteomes" id="UP000008809">
    <property type="component" value="Chromosome"/>
</dbReference>
<feature type="domain" description="CheW-like" evidence="1">
    <location>
        <begin position="23"/>
        <end position="163"/>
    </location>
</feature>
<dbReference type="EMBL" id="CP000250">
    <property type="protein sequence ID" value="ABD08612.1"/>
    <property type="molecule type" value="Genomic_DNA"/>
</dbReference>
<evidence type="ECO:0000259" key="1">
    <source>
        <dbReference type="PROSITE" id="PS50851"/>
    </source>
</evidence>
<dbReference type="Pfam" id="PF01584">
    <property type="entry name" value="CheW"/>
    <property type="match status" value="1"/>
</dbReference>